<accession>A0A835HHH9</accession>
<dbReference type="PANTHER" id="PTHR37741:SF1">
    <property type="entry name" value="TRANSMEMBRANE PROTEIN"/>
    <property type="match status" value="1"/>
</dbReference>
<feature type="compositionally biased region" description="Basic and acidic residues" evidence="1">
    <location>
        <begin position="52"/>
        <end position="77"/>
    </location>
</feature>
<sequence>MKMASPKGMFGSLDGSPDMAFPEDNINGELNPGATSNFPVDPVSSHIHTSKKLKEQVEAEDRRKREMEKKKKWKDNDDCHKKLKSTVLISGVVVAVVGALCALTKKLRERPSGS</sequence>
<gene>
    <name evidence="2" type="ORF">IFM89_026079</name>
</gene>
<name>A0A835HHH9_9MAGN</name>
<dbReference type="PANTHER" id="PTHR37741">
    <property type="entry name" value="TRANSMEMBRANE PROTEIN"/>
    <property type="match status" value="1"/>
</dbReference>
<feature type="region of interest" description="Disordered" evidence="1">
    <location>
        <begin position="1"/>
        <end position="77"/>
    </location>
</feature>
<dbReference type="AlphaFoldDB" id="A0A835HHH9"/>
<organism evidence="2 3">
    <name type="scientific">Coptis chinensis</name>
    <dbReference type="NCBI Taxonomy" id="261450"/>
    <lineage>
        <taxon>Eukaryota</taxon>
        <taxon>Viridiplantae</taxon>
        <taxon>Streptophyta</taxon>
        <taxon>Embryophyta</taxon>
        <taxon>Tracheophyta</taxon>
        <taxon>Spermatophyta</taxon>
        <taxon>Magnoliopsida</taxon>
        <taxon>Ranunculales</taxon>
        <taxon>Ranunculaceae</taxon>
        <taxon>Coptidoideae</taxon>
        <taxon>Coptis</taxon>
    </lineage>
</organism>
<evidence type="ECO:0000313" key="3">
    <source>
        <dbReference type="Proteomes" id="UP000631114"/>
    </source>
</evidence>
<dbReference type="Proteomes" id="UP000631114">
    <property type="component" value="Unassembled WGS sequence"/>
</dbReference>
<evidence type="ECO:0000313" key="2">
    <source>
        <dbReference type="EMBL" id="KAF9598248.1"/>
    </source>
</evidence>
<reference evidence="2 3" key="1">
    <citation type="submission" date="2020-10" db="EMBL/GenBank/DDBJ databases">
        <title>The Coptis chinensis genome and diversification of protoberbering-type alkaloids.</title>
        <authorList>
            <person name="Wang B."/>
            <person name="Shu S."/>
            <person name="Song C."/>
            <person name="Liu Y."/>
        </authorList>
    </citation>
    <scope>NUCLEOTIDE SEQUENCE [LARGE SCALE GENOMIC DNA]</scope>
    <source>
        <strain evidence="2">HL-2020</strain>
        <tissue evidence="2">Leaf</tissue>
    </source>
</reference>
<keyword evidence="3" id="KW-1185">Reference proteome</keyword>
<dbReference type="EMBL" id="JADFTS010000007">
    <property type="protein sequence ID" value="KAF9598248.1"/>
    <property type="molecule type" value="Genomic_DNA"/>
</dbReference>
<comment type="caution">
    <text evidence="2">The sequence shown here is derived from an EMBL/GenBank/DDBJ whole genome shotgun (WGS) entry which is preliminary data.</text>
</comment>
<evidence type="ECO:0000256" key="1">
    <source>
        <dbReference type="SAM" id="MobiDB-lite"/>
    </source>
</evidence>
<proteinExistence type="predicted"/>
<protein>
    <submittedName>
        <fullName evidence="2">Uncharacterized protein</fullName>
    </submittedName>
</protein>
<dbReference type="OrthoDB" id="1933396at2759"/>